<dbReference type="AlphaFoldDB" id="A0AAC9IUD6"/>
<dbReference type="Proteomes" id="UP000182060">
    <property type="component" value="Chromosome"/>
</dbReference>
<accession>A0AAC9IUD6</accession>
<dbReference type="EMBL" id="CP015017">
    <property type="protein sequence ID" value="APC02165.1"/>
    <property type="molecule type" value="Genomic_DNA"/>
</dbReference>
<evidence type="ECO:0000313" key="1">
    <source>
        <dbReference type="EMBL" id="APC02165.1"/>
    </source>
</evidence>
<sequence length="383" mass="43645">MLALHATGRSARKNLEDFVEKHANTDDSQSPPRLTIPAPHTRKFFKVKSRSENFELANTLIPRSIFVALVSQYDAYLGRLLRSLINSKPELLNPSDKTFTFAEAIAFPSILAIRDHVIEKEIEGFLRLSHLEHFKWMEKRFNVPLTKDLLILPKFIELTERRNLFVHADGLVSSNYISVCKSAGVNLSAEIIEGYQLVVSHPYFEESVSCLQVLGIMLAHVLWRKILPDDRQKADQNLIETAYWLIDKSDYTSAIMLLDFVCTSFKVFHGDWYKSALILNRAQAYKWHGNSAKCLEILKAHDWSALEDSLKLGNSVLTEDWDSSVEIMRRIGSNGVVKSSDYEDWPIFSNFRSTPEFLAAYQEIFGGEFSIKVKGANAEPPIN</sequence>
<proteinExistence type="predicted"/>
<evidence type="ECO:0000313" key="2">
    <source>
        <dbReference type="Proteomes" id="UP000182060"/>
    </source>
</evidence>
<gene>
    <name evidence="1" type="ORF">AOC25_11320</name>
</gene>
<protein>
    <submittedName>
        <fullName evidence="1">Uncharacterized protein</fullName>
    </submittedName>
</protein>
<organism evidence="1 2">
    <name type="scientific">Polynucleobacter asymbioticus</name>
    <dbReference type="NCBI Taxonomy" id="576611"/>
    <lineage>
        <taxon>Bacteria</taxon>
        <taxon>Pseudomonadati</taxon>
        <taxon>Pseudomonadota</taxon>
        <taxon>Betaproteobacteria</taxon>
        <taxon>Burkholderiales</taxon>
        <taxon>Burkholderiaceae</taxon>
        <taxon>Polynucleobacter</taxon>
    </lineage>
</organism>
<reference evidence="1" key="1">
    <citation type="journal article" date="2017" name="Appl. Environ. Microbiol.">
        <title>Microdiversification of a pelagic Polynucleobacter species is mainly driven by acquisition of genomic islands from a partially interspecific gene pool.</title>
        <authorList>
            <person name="Hoetzinger M."/>
            <person name="Hahn M.W."/>
            <person name="Jezberova J."/>
            <person name="Schmidt J."/>
            <person name="Koll U."/>
        </authorList>
    </citation>
    <scope>NUCLEOTIDE SEQUENCE</scope>
    <source>
        <strain evidence="1">MWH-RechtKol4</strain>
    </source>
</reference>
<name>A0AAC9IUD6_9BURK</name>